<dbReference type="Proteomes" id="UP000288805">
    <property type="component" value="Unassembled WGS sequence"/>
</dbReference>
<dbReference type="GO" id="GO:0005737">
    <property type="term" value="C:cytoplasm"/>
    <property type="evidence" value="ECO:0007669"/>
    <property type="project" value="UniProtKB-ARBA"/>
</dbReference>
<comment type="similarity">
    <text evidence="2">Belongs to the PPR family. PCMP-E subfamily.</text>
</comment>
<dbReference type="Pfam" id="PF20431">
    <property type="entry name" value="E_motif"/>
    <property type="match status" value="1"/>
</dbReference>
<dbReference type="PANTHER" id="PTHR47926">
    <property type="entry name" value="PENTATRICOPEPTIDE REPEAT-CONTAINING PROTEIN"/>
    <property type="match status" value="1"/>
</dbReference>
<dbReference type="AlphaFoldDB" id="A0A438DBS1"/>
<name>A0A438DBS1_VITVI</name>
<dbReference type="InterPro" id="IPR046848">
    <property type="entry name" value="E_motif"/>
</dbReference>
<reference evidence="4 5" key="1">
    <citation type="journal article" date="2018" name="PLoS Genet.">
        <title>Population sequencing reveals clonal diversity and ancestral inbreeding in the grapevine cultivar Chardonnay.</title>
        <authorList>
            <person name="Roach M.J."/>
            <person name="Johnson D.L."/>
            <person name="Bohlmann J."/>
            <person name="van Vuuren H.J."/>
            <person name="Jones S.J."/>
            <person name="Pretorius I.S."/>
            <person name="Schmidt S.A."/>
            <person name="Borneman A.R."/>
        </authorList>
    </citation>
    <scope>NUCLEOTIDE SEQUENCE [LARGE SCALE GENOMIC DNA]</scope>
    <source>
        <strain evidence="5">cv. Chardonnay</strain>
        <tissue evidence="4">Leaf</tissue>
    </source>
</reference>
<dbReference type="FunFam" id="1.25.40.10:FF:000277">
    <property type="entry name" value="Pentatricopeptide repeat-containing protein, mitochondrial"/>
    <property type="match status" value="1"/>
</dbReference>
<dbReference type="Gene3D" id="1.25.40.10">
    <property type="entry name" value="Tetratricopeptide repeat domain"/>
    <property type="match status" value="1"/>
</dbReference>
<dbReference type="InterPro" id="IPR011990">
    <property type="entry name" value="TPR-like_helical_dom_sf"/>
</dbReference>
<sequence length="243" mass="27690">MEKMSLVPNQISFLAALSACSHAGLVEESLFFFDLMHKKYNIKPESEHYSCLVDVLGRAGRLEEAYQIIQNDGKEQAWRTLLSACRNYGNAEIAEKSARKLMELDPNDHASYVLLSNLYSGEGKWEQAFKLRQRMVEIGVKKDPGSSWLIFREQVHQFSVGDFSHHDMREILGELNILNKHINSAGSWHAKSQALQHPEPKHSALEELLMVRLSLERILPGDTSGEIAVKYKQRDKILVSTLR</sequence>
<proteinExistence type="inferred from homology"/>
<dbReference type="InterPro" id="IPR002885">
    <property type="entry name" value="PPR_rpt"/>
</dbReference>
<comment type="caution">
    <text evidence="4">The sequence shown here is derived from an EMBL/GenBank/DDBJ whole genome shotgun (WGS) entry which is preliminary data.</text>
</comment>
<dbReference type="SUPFAM" id="SSF48452">
    <property type="entry name" value="TPR-like"/>
    <property type="match status" value="1"/>
</dbReference>
<dbReference type="PROSITE" id="PS51375">
    <property type="entry name" value="PPR"/>
    <property type="match status" value="1"/>
</dbReference>
<keyword evidence="1" id="KW-0677">Repeat</keyword>
<organism evidence="4 5">
    <name type="scientific">Vitis vinifera</name>
    <name type="common">Grape</name>
    <dbReference type="NCBI Taxonomy" id="29760"/>
    <lineage>
        <taxon>Eukaryota</taxon>
        <taxon>Viridiplantae</taxon>
        <taxon>Streptophyta</taxon>
        <taxon>Embryophyta</taxon>
        <taxon>Tracheophyta</taxon>
        <taxon>Spermatophyta</taxon>
        <taxon>Magnoliopsida</taxon>
        <taxon>eudicotyledons</taxon>
        <taxon>Gunneridae</taxon>
        <taxon>Pentapetalae</taxon>
        <taxon>rosids</taxon>
        <taxon>Vitales</taxon>
        <taxon>Vitaceae</taxon>
        <taxon>Viteae</taxon>
        <taxon>Vitis</taxon>
    </lineage>
</organism>
<dbReference type="EMBL" id="QGNW01001702">
    <property type="protein sequence ID" value="RVW32907.1"/>
    <property type="molecule type" value="Genomic_DNA"/>
</dbReference>
<dbReference type="InterPro" id="IPR046960">
    <property type="entry name" value="PPR_At4g14850-like_plant"/>
</dbReference>
<gene>
    <name evidence="4" type="primary">PCMP-H81_2</name>
    <name evidence="4" type="ORF">CK203_088053</name>
</gene>
<feature type="repeat" description="PPR" evidence="3">
    <location>
        <begin position="108"/>
        <end position="142"/>
    </location>
</feature>
<dbReference type="Pfam" id="PF01535">
    <property type="entry name" value="PPR"/>
    <property type="match status" value="2"/>
</dbReference>
<evidence type="ECO:0000313" key="5">
    <source>
        <dbReference type="Proteomes" id="UP000288805"/>
    </source>
</evidence>
<evidence type="ECO:0000256" key="1">
    <source>
        <dbReference type="ARBA" id="ARBA00022737"/>
    </source>
</evidence>
<dbReference type="GO" id="GO:0003723">
    <property type="term" value="F:RNA binding"/>
    <property type="evidence" value="ECO:0007669"/>
    <property type="project" value="InterPro"/>
</dbReference>
<dbReference type="PROSITE" id="PS51257">
    <property type="entry name" value="PROKAR_LIPOPROTEIN"/>
    <property type="match status" value="1"/>
</dbReference>
<evidence type="ECO:0000256" key="3">
    <source>
        <dbReference type="PROSITE-ProRule" id="PRU00708"/>
    </source>
</evidence>
<dbReference type="GO" id="GO:0016556">
    <property type="term" value="P:mRNA modification"/>
    <property type="evidence" value="ECO:0007669"/>
    <property type="project" value="UniProtKB-ARBA"/>
</dbReference>
<protein>
    <submittedName>
        <fullName evidence="4">Pentatricopeptide repeat-containing protein, chloroplastic</fullName>
    </submittedName>
</protein>
<accession>A0A438DBS1</accession>
<evidence type="ECO:0000313" key="4">
    <source>
        <dbReference type="EMBL" id="RVW32907.1"/>
    </source>
</evidence>
<evidence type="ECO:0000256" key="2">
    <source>
        <dbReference type="ARBA" id="ARBA00061659"/>
    </source>
</evidence>